<keyword evidence="6" id="KW-1185">Reference proteome</keyword>
<dbReference type="InterPro" id="IPR003953">
    <property type="entry name" value="FAD-dep_OxRdtase_2_FAD-bd"/>
</dbReference>
<keyword evidence="1" id="KW-0285">Flavoprotein</keyword>
<dbReference type="PRINTS" id="PR00411">
    <property type="entry name" value="PNDRDTASEI"/>
</dbReference>
<dbReference type="Gene3D" id="3.30.70.2700">
    <property type="match status" value="1"/>
</dbReference>
<gene>
    <name evidence="5" type="ORF">ULMS_26990</name>
</gene>
<dbReference type="InterPro" id="IPR028348">
    <property type="entry name" value="FAD-binding_protein"/>
</dbReference>
<proteinExistence type="predicted"/>
<dbReference type="GO" id="GO:0016491">
    <property type="term" value="F:oxidoreductase activity"/>
    <property type="evidence" value="ECO:0007669"/>
    <property type="project" value="UniProtKB-KW"/>
</dbReference>
<sequence length="522" mass="57764">MSLLVQIQILPRQQEDENFILETALTKAKLRRGNISDWRIRKRSLDARQTKIKLNLQVEFWLKDEKREDIPPFIPQEVSNSKQIAIIGAGPAGLYAALRAIEAGFKPIIFERGKDVRSRRRDLAAINKDHIVNPESNYCFGEGGAGTYSDGKLYTRSKKRGNVLKAIEWFVHFGADPDILVDAHPHIGTNKLPAIITAMREAIINAGGEVHFDSKLTDIKISEGSISEISINDTSVFKFNDVILATGHSARDIFYLLHNRNIKIEAKPFAIGVRVEHQQELIDTIQYHGDSDNPYLPPASYALVEQVDGLGVYSFCMCPGGIIAPCATEQEEVVTNGWSPSKRNNPYANSGIVVSVEPKDLSNYEPNDPFVCLNFQKQVERACWEAAGKTQKVPAQRMVDFVNGEISNTFPKTSYQPGIVSVDLNVVLPKLISKRLKKALIAFGRKMKGYYTNDAVLHAPESRTSSPILIPRNTETLQHVDITGLYPCGEGAGYAGGIISAAIDGINCVDAIALKYKNSSIN</sequence>
<dbReference type="PRINTS" id="PR00368">
    <property type="entry name" value="FADPNR"/>
</dbReference>
<evidence type="ECO:0000259" key="4">
    <source>
        <dbReference type="Pfam" id="PF21688"/>
    </source>
</evidence>
<feature type="domain" description="FAD-dependent protein C-terminal" evidence="4">
    <location>
        <begin position="268"/>
        <end position="464"/>
    </location>
</feature>
<dbReference type="Pfam" id="PF21688">
    <property type="entry name" value="FAD-depend_C"/>
    <property type="match status" value="1"/>
</dbReference>
<dbReference type="InterPro" id="IPR049516">
    <property type="entry name" value="FAD-depend_C"/>
</dbReference>
<evidence type="ECO:0000256" key="1">
    <source>
        <dbReference type="ARBA" id="ARBA00022630"/>
    </source>
</evidence>
<dbReference type="SUPFAM" id="SSF51905">
    <property type="entry name" value="FAD/NAD(P)-binding domain"/>
    <property type="match status" value="1"/>
</dbReference>
<dbReference type="PIRSF" id="PIRSF038984">
    <property type="entry name" value="FAD_binding_protein"/>
    <property type="match status" value="1"/>
</dbReference>
<protein>
    <submittedName>
        <fullName evidence="5">FAD-dependent dehydrogenase</fullName>
    </submittedName>
</protein>
<dbReference type="InterPro" id="IPR036188">
    <property type="entry name" value="FAD/NAD-bd_sf"/>
</dbReference>
<keyword evidence="2" id="KW-0560">Oxidoreductase</keyword>
<comment type="caution">
    <text evidence="5">The sequence shown here is derived from an EMBL/GenBank/DDBJ whole genome shotgun (WGS) entry which is preliminary data.</text>
</comment>
<feature type="domain" description="FAD-dependent oxidoreductase 2 FAD-binding" evidence="3">
    <location>
        <begin position="84"/>
        <end position="118"/>
    </location>
</feature>
<evidence type="ECO:0000313" key="5">
    <source>
        <dbReference type="EMBL" id="GEQ87191.1"/>
    </source>
</evidence>
<dbReference type="Proteomes" id="UP000326994">
    <property type="component" value="Unassembled WGS sequence"/>
</dbReference>
<dbReference type="Gene3D" id="3.50.50.60">
    <property type="entry name" value="FAD/NAD(P)-binding domain"/>
    <property type="match status" value="2"/>
</dbReference>
<dbReference type="EMBL" id="BKCF01000006">
    <property type="protein sequence ID" value="GEQ87191.1"/>
    <property type="molecule type" value="Genomic_DNA"/>
</dbReference>
<dbReference type="OrthoDB" id="9772594at2"/>
<name>A0A5J4G416_9FLAO</name>
<reference evidence="5 6" key="1">
    <citation type="submission" date="2019-08" db="EMBL/GenBank/DDBJ databases">
        <title>Ulvibacter marinistellae sp. nov., isolated from a starfish, Patiria pectinifera.</title>
        <authorList>
            <person name="Kawano K."/>
            <person name="Ushijima N."/>
            <person name="Kihara M."/>
            <person name="Itoh H."/>
        </authorList>
    </citation>
    <scope>NUCLEOTIDE SEQUENCE [LARGE SCALE GENOMIC DNA]</scope>
    <source>
        <strain evidence="5 6">KK4</strain>
    </source>
</reference>
<dbReference type="PANTHER" id="PTHR42842">
    <property type="entry name" value="FAD/NAD(P)-BINDING OXIDOREDUCTASE"/>
    <property type="match status" value="1"/>
</dbReference>
<evidence type="ECO:0000313" key="6">
    <source>
        <dbReference type="Proteomes" id="UP000326994"/>
    </source>
</evidence>
<dbReference type="AlphaFoldDB" id="A0A5J4G416"/>
<dbReference type="PANTHER" id="PTHR42842:SF3">
    <property type="entry name" value="FAD_NAD(P)-BINDING OXIDOREDUCTASE FAMILY PROTEIN"/>
    <property type="match status" value="1"/>
</dbReference>
<accession>A0A5J4G416</accession>
<evidence type="ECO:0000256" key="2">
    <source>
        <dbReference type="ARBA" id="ARBA00023002"/>
    </source>
</evidence>
<organism evidence="5 6">
    <name type="scientific">Patiriisocius marinistellae</name>
    <dbReference type="NCBI Taxonomy" id="2494560"/>
    <lineage>
        <taxon>Bacteria</taxon>
        <taxon>Pseudomonadati</taxon>
        <taxon>Bacteroidota</taxon>
        <taxon>Flavobacteriia</taxon>
        <taxon>Flavobacteriales</taxon>
        <taxon>Flavobacteriaceae</taxon>
        <taxon>Patiriisocius</taxon>
    </lineage>
</organism>
<evidence type="ECO:0000259" key="3">
    <source>
        <dbReference type="Pfam" id="PF00890"/>
    </source>
</evidence>
<dbReference type="Pfam" id="PF00890">
    <property type="entry name" value="FAD_binding_2"/>
    <property type="match status" value="1"/>
</dbReference>